<dbReference type="AlphaFoldDB" id="A0A8J5XH15"/>
<reference evidence="2" key="1">
    <citation type="submission" date="2021-05" db="EMBL/GenBank/DDBJ databases">
        <title>The genome of the haptophyte Pavlova lutheri (Diacronema luteri, Pavlovales) - a model for lipid biosynthesis in eukaryotic algae.</title>
        <authorList>
            <person name="Hulatt C.J."/>
            <person name="Posewitz M.C."/>
        </authorList>
    </citation>
    <scope>NUCLEOTIDE SEQUENCE</scope>
    <source>
        <strain evidence="2">NIVA-4/92</strain>
    </source>
</reference>
<organism evidence="2 3">
    <name type="scientific">Diacronema lutheri</name>
    <name type="common">Unicellular marine alga</name>
    <name type="synonym">Monochrysis lutheri</name>
    <dbReference type="NCBI Taxonomy" id="2081491"/>
    <lineage>
        <taxon>Eukaryota</taxon>
        <taxon>Haptista</taxon>
        <taxon>Haptophyta</taxon>
        <taxon>Pavlovophyceae</taxon>
        <taxon>Pavlovales</taxon>
        <taxon>Pavlovaceae</taxon>
        <taxon>Diacronema</taxon>
    </lineage>
</organism>
<sequence length="288" mass="32434">MCHVLVTLALALDEGAGTPFNFHAKHIEPYPYYESNGILDHDFYAALARDFPPVPDAVRTGRNALGNKSIRRTDSAYAHLLAHSAAWRALDRFVYSPRMIDLCMRLFGDALRSNPKCRVDPSKARFVDRNETLSTRDPRTGAYTGGGIRTGPYYHRRRLRTGDPNELYVVMDFFHGPGADVARAQRAGRKAYTFGRHLDWPFRVASLLIYFTDTDESTGGHLQVYNGSRVHRSIAIKQNSGISHLSPDARAWHGVPTYTGQGYRRLVQIQLSSSWSVCRDSNADIYVN</sequence>
<dbReference type="OrthoDB" id="10273272at2759"/>
<evidence type="ECO:0008006" key="4">
    <source>
        <dbReference type="Google" id="ProtNLM"/>
    </source>
</evidence>
<proteinExistence type="predicted"/>
<gene>
    <name evidence="2" type="ORF">KFE25_000131</name>
</gene>
<protein>
    <recommendedName>
        <fullName evidence="4">Fe2OG dioxygenase domain-containing protein</fullName>
    </recommendedName>
</protein>
<comment type="caution">
    <text evidence="2">The sequence shown here is derived from an EMBL/GenBank/DDBJ whole genome shotgun (WGS) entry which is preliminary data.</text>
</comment>
<keyword evidence="1" id="KW-0732">Signal</keyword>
<feature type="signal peptide" evidence="1">
    <location>
        <begin position="1"/>
        <end position="17"/>
    </location>
</feature>
<feature type="chain" id="PRO_5035175855" description="Fe2OG dioxygenase domain-containing protein" evidence="1">
    <location>
        <begin position="18"/>
        <end position="288"/>
    </location>
</feature>
<evidence type="ECO:0000313" key="3">
    <source>
        <dbReference type="Proteomes" id="UP000751190"/>
    </source>
</evidence>
<evidence type="ECO:0000256" key="1">
    <source>
        <dbReference type="SAM" id="SignalP"/>
    </source>
</evidence>
<dbReference type="Gene3D" id="2.60.120.620">
    <property type="entry name" value="q2cbj1_9rhob like domain"/>
    <property type="match status" value="1"/>
</dbReference>
<accession>A0A8J5XH15</accession>
<evidence type="ECO:0000313" key="2">
    <source>
        <dbReference type="EMBL" id="KAG8463963.1"/>
    </source>
</evidence>
<dbReference type="SUPFAM" id="SSF51197">
    <property type="entry name" value="Clavaminate synthase-like"/>
    <property type="match status" value="1"/>
</dbReference>
<dbReference type="Proteomes" id="UP000751190">
    <property type="component" value="Unassembled WGS sequence"/>
</dbReference>
<keyword evidence="3" id="KW-1185">Reference proteome</keyword>
<name>A0A8J5XH15_DIALT</name>
<dbReference type="EMBL" id="JAGTXO010000014">
    <property type="protein sequence ID" value="KAG8463963.1"/>
    <property type="molecule type" value="Genomic_DNA"/>
</dbReference>